<comment type="caution">
    <text evidence="2">The sequence shown here is derived from an EMBL/GenBank/DDBJ whole genome shotgun (WGS) entry which is preliminary data.</text>
</comment>
<keyword evidence="3" id="KW-1185">Reference proteome</keyword>
<feature type="chain" id="PRO_5035450999" evidence="1">
    <location>
        <begin position="19"/>
        <end position="257"/>
    </location>
</feature>
<organism evidence="2 3">
    <name type="scientific">Stachybotrys elegans</name>
    <dbReference type="NCBI Taxonomy" id="80388"/>
    <lineage>
        <taxon>Eukaryota</taxon>
        <taxon>Fungi</taxon>
        <taxon>Dikarya</taxon>
        <taxon>Ascomycota</taxon>
        <taxon>Pezizomycotina</taxon>
        <taxon>Sordariomycetes</taxon>
        <taxon>Hypocreomycetidae</taxon>
        <taxon>Hypocreales</taxon>
        <taxon>Stachybotryaceae</taxon>
        <taxon>Stachybotrys</taxon>
    </lineage>
</organism>
<name>A0A8K0SW06_9HYPO</name>
<protein>
    <submittedName>
        <fullName evidence="2">Uncharacterized protein</fullName>
    </submittedName>
</protein>
<accession>A0A8K0SW06</accession>
<sequence length="257" mass="28464">MKFTTVANVACLATAASAWLIPPPSPAQEAVTPVEATKDIPPCGINAPQPCRCPEGTAYVYIQTWFSWGANAKDIHKLTGNFSDLSWVPQPIKITIGPDNTVGSYRLTTIHGDVGTFDWFEEITEYELKDDGSFVWAFELKNVPLAFPDGSPGRFAGEWERFQATAAGEDQTDVYWTLYGCHNGGTHTFPEFQRYVVAHVDATMKEKGLLKGTTTEPFCEVFLGDENSAPSKKERLSAFTAQDQQYILNRKGVRLQL</sequence>
<evidence type="ECO:0000313" key="2">
    <source>
        <dbReference type="EMBL" id="KAH7319603.1"/>
    </source>
</evidence>
<evidence type="ECO:0000256" key="1">
    <source>
        <dbReference type="SAM" id="SignalP"/>
    </source>
</evidence>
<feature type="signal peptide" evidence="1">
    <location>
        <begin position="1"/>
        <end position="18"/>
    </location>
</feature>
<evidence type="ECO:0000313" key="3">
    <source>
        <dbReference type="Proteomes" id="UP000813444"/>
    </source>
</evidence>
<gene>
    <name evidence="2" type="ORF">B0I35DRAFT_215553</name>
</gene>
<dbReference type="AlphaFoldDB" id="A0A8K0SW06"/>
<keyword evidence="1" id="KW-0732">Signal</keyword>
<dbReference type="Proteomes" id="UP000813444">
    <property type="component" value="Unassembled WGS sequence"/>
</dbReference>
<reference evidence="2" key="1">
    <citation type="journal article" date="2021" name="Nat. Commun.">
        <title>Genetic determinants of endophytism in the Arabidopsis root mycobiome.</title>
        <authorList>
            <person name="Mesny F."/>
            <person name="Miyauchi S."/>
            <person name="Thiergart T."/>
            <person name="Pickel B."/>
            <person name="Atanasova L."/>
            <person name="Karlsson M."/>
            <person name="Huettel B."/>
            <person name="Barry K.W."/>
            <person name="Haridas S."/>
            <person name="Chen C."/>
            <person name="Bauer D."/>
            <person name="Andreopoulos W."/>
            <person name="Pangilinan J."/>
            <person name="LaButti K."/>
            <person name="Riley R."/>
            <person name="Lipzen A."/>
            <person name="Clum A."/>
            <person name="Drula E."/>
            <person name="Henrissat B."/>
            <person name="Kohler A."/>
            <person name="Grigoriev I.V."/>
            <person name="Martin F.M."/>
            <person name="Hacquard S."/>
        </authorList>
    </citation>
    <scope>NUCLEOTIDE SEQUENCE</scope>
    <source>
        <strain evidence="2">MPI-CAGE-CH-0235</strain>
    </source>
</reference>
<proteinExistence type="predicted"/>
<dbReference type="OrthoDB" id="3450745at2759"/>
<dbReference type="EMBL" id="JAGPNK010000006">
    <property type="protein sequence ID" value="KAH7319603.1"/>
    <property type="molecule type" value="Genomic_DNA"/>
</dbReference>